<dbReference type="PANTHER" id="PTHR36848:SF2">
    <property type="entry name" value="SECRETED PROTEIN"/>
    <property type="match status" value="1"/>
</dbReference>
<dbReference type="CDD" id="cd03143">
    <property type="entry name" value="A4_beta-galactosidase_middle_domain"/>
    <property type="match status" value="1"/>
</dbReference>
<dbReference type="EMBL" id="VDCQ01000013">
    <property type="protein sequence ID" value="TNJ66103.1"/>
    <property type="molecule type" value="Genomic_DNA"/>
</dbReference>
<proteinExistence type="predicted"/>
<keyword evidence="2" id="KW-1185">Reference proteome</keyword>
<evidence type="ECO:0000313" key="1">
    <source>
        <dbReference type="EMBL" id="TNJ66103.1"/>
    </source>
</evidence>
<protein>
    <recommendedName>
        <fullName evidence="3">Glycoside hydrolase</fullName>
    </recommendedName>
</protein>
<reference evidence="1 2" key="1">
    <citation type="submission" date="2019-05" db="EMBL/GenBank/DDBJ databases">
        <title>We sequenced the genome of Paenibacillus hemerocallicola KCTC 33185 for further insight into its adaptation and study the phylogeny of Paenibacillus.</title>
        <authorList>
            <person name="Narsing Rao M.P."/>
        </authorList>
    </citation>
    <scope>NUCLEOTIDE SEQUENCE [LARGE SCALE GENOMIC DNA]</scope>
    <source>
        <strain evidence="1 2">KCTC 33185</strain>
    </source>
</reference>
<dbReference type="AlphaFoldDB" id="A0A5C4TAM0"/>
<evidence type="ECO:0000313" key="2">
    <source>
        <dbReference type="Proteomes" id="UP000307943"/>
    </source>
</evidence>
<dbReference type="OrthoDB" id="9761519at2"/>
<name>A0A5C4TAM0_9BACL</name>
<gene>
    <name evidence="1" type="ORF">FE784_11840</name>
</gene>
<dbReference type="Pfam" id="PF17132">
    <property type="entry name" value="Glyco_hydro_106"/>
    <property type="match status" value="1"/>
</dbReference>
<dbReference type="PANTHER" id="PTHR36848">
    <property type="entry name" value="DNA-BINDING PROTEIN (PUTATIVE SECRETED PROTEIN)-RELATED"/>
    <property type="match status" value="1"/>
</dbReference>
<evidence type="ECO:0008006" key="3">
    <source>
        <dbReference type="Google" id="ProtNLM"/>
    </source>
</evidence>
<sequence>MSNKYELFLNPTSEFKGKPLWAWNGKLNKEELIRQIHTFKEMGFGGFFMHSRTGLATEYLGEEWFELINACAEEAEKLGLEAWLYDEDRWPSGTAGGMVTTEPKYRLKFIRLRTIQADEFAWSEDIIAAFVCDLDGVSYTHCRRLRFGELDADTYGRTILAFHISEMDKSDFYNGATYVDTMNREATEAFLRMTHEKYKQYCGHRFGKSIKGIFIDEPHRGSLLDGFGITNEGKEWHLPWTYELFDRFREQYGYDLIERLPELFLQHEGRSVSQVKWQYTELVLQLFLANFAAPVQEWCTQNKLILTGHVLHEDSLSSQTAMIGSVMRYYEYMDNPGIDILTEGNRCYWVAKQLSSAARQLGKRWLLSELYGCTGWQMSFESHKAVGDWQTLFGINVRCHHHSWFTMAGESKRDFPGSISHQSTWWKDYKYVETYFSRMGVVLDQSTSVCDIVVLHPAESVWCQIYPGWSSRLSATGEEVRKLERQFRETFHWLAEAQIDFDYGDEGMIADKCRIGKDGDGRPLFIVGEAAYKAVVVSGMLTMRSSTLALLELFRESGGTIIFAGEPPQYIDAVSSQECAQLSAQSVRGPHEREFLVHACGSFRYVQVLERNTGLALTNIFCQVRRNGDDFFVMLLNVSTEEAYDDVLVHVRYEGEVEEWMCATGERQKPCTRQMDGGLEIITRFPPSGERIYRICRKAADHLPVQLAYDDVAEVSVQGPYEYRLSEPNVCVLDMASYQLNGGEWKSEAEILQVDRSIRRTMGFTLRGRTMVQPWFANKYKKNEAEDVGRVNLRFEFVVESLPTTPLQLIMEKPEHVDLFINGNRLPSTASIGNWIDSCFEILEFPFELLRIGENRIELGLDYHQNTDLEAIYLTGQFGIRLEGSRKIMTSLPETLESGDLVDQGFPFYSGSVIYKLPGTTDLHPEAAIHGDPDSARLHLKFPSFEAALVKVHSGTNFPQIVAWQPYETDITEWVQSGKTIEIEAVLTRRNTFGPLHLNPVYSNAYSPDHFVMEGDRFSEEYKLVPSGLLEPPRLVLRKLQH</sequence>
<dbReference type="Proteomes" id="UP000307943">
    <property type="component" value="Unassembled WGS sequence"/>
</dbReference>
<comment type="caution">
    <text evidence="1">The sequence shown here is derived from an EMBL/GenBank/DDBJ whole genome shotgun (WGS) entry which is preliminary data.</text>
</comment>
<accession>A0A5C4TAM0</accession>
<dbReference type="RefSeq" id="WP_139602411.1">
    <property type="nucleotide sequence ID" value="NZ_VDCQ01000013.1"/>
</dbReference>
<dbReference type="InterPro" id="IPR053161">
    <property type="entry name" value="Ulvan_degrading_GH"/>
</dbReference>
<organism evidence="1 2">
    <name type="scientific">Paenibacillus hemerocallicola</name>
    <dbReference type="NCBI Taxonomy" id="1172614"/>
    <lineage>
        <taxon>Bacteria</taxon>
        <taxon>Bacillati</taxon>
        <taxon>Bacillota</taxon>
        <taxon>Bacilli</taxon>
        <taxon>Bacillales</taxon>
        <taxon>Paenibacillaceae</taxon>
        <taxon>Paenibacillus</taxon>
    </lineage>
</organism>